<protein>
    <submittedName>
        <fullName evidence="1">Uncharacterized protein</fullName>
    </submittedName>
</protein>
<proteinExistence type="predicted"/>
<accession>A0A841JYK0</accession>
<organism evidence="1 2">
    <name type="scientific">Silvibacterium bohemicum</name>
    <dbReference type="NCBI Taxonomy" id="1577686"/>
    <lineage>
        <taxon>Bacteria</taxon>
        <taxon>Pseudomonadati</taxon>
        <taxon>Acidobacteriota</taxon>
        <taxon>Terriglobia</taxon>
        <taxon>Terriglobales</taxon>
        <taxon>Acidobacteriaceae</taxon>
        <taxon>Silvibacterium</taxon>
    </lineage>
</organism>
<dbReference type="AlphaFoldDB" id="A0A841JYK0"/>
<dbReference type="EMBL" id="JACHEK010000007">
    <property type="protein sequence ID" value="MBB6145705.1"/>
    <property type="molecule type" value="Genomic_DNA"/>
</dbReference>
<dbReference type="RefSeq" id="WP_050060742.1">
    <property type="nucleotide sequence ID" value="NZ_JACHEK010000007.1"/>
</dbReference>
<gene>
    <name evidence="1" type="ORF">HNQ77_003666</name>
</gene>
<reference evidence="1 2" key="1">
    <citation type="submission" date="2020-08" db="EMBL/GenBank/DDBJ databases">
        <title>Genomic Encyclopedia of Type Strains, Phase IV (KMG-IV): sequencing the most valuable type-strain genomes for metagenomic binning, comparative biology and taxonomic classification.</title>
        <authorList>
            <person name="Goeker M."/>
        </authorList>
    </citation>
    <scope>NUCLEOTIDE SEQUENCE [LARGE SCALE GENOMIC DNA]</scope>
    <source>
        <strain evidence="1 2">DSM 103733</strain>
    </source>
</reference>
<dbReference type="Proteomes" id="UP000538666">
    <property type="component" value="Unassembled WGS sequence"/>
</dbReference>
<sequence>MKKGGHPALHHSLLRWDKTPAMKHARFPKIRLALPVYSLRRMAVAGCAAVLTMLSACSSGHAPSNVQVGPIVFTDVNGAPLPKNKIPGSLTAGQGTYVDVTLSGDPQELGADWSVYCGSAPAPGTPVPPGQTQDETCGTFTPAHTLSGPIPTFLTSATGYVALYVAPSAPPKDGTVTLYAASTSAANKFSSVSLSIDGNPISVSLAPPPPGSLTAGTGTQLRAVLNNDPANAGVKWTVICGSTDCGSFAPAQTGSGIATTYTAPAVAPVNGVVQVTATSVTDPTKAASATISIM</sequence>
<evidence type="ECO:0000313" key="1">
    <source>
        <dbReference type="EMBL" id="MBB6145705.1"/>
    </source>
</evidence>
<keyword evidence="2" id="KW-1185">Reference proteome</keyword>
<dbReference type="OrthoDB" id="101940at2"/>
<name>A0A841JYK0_9BACT</name>
<comment type="caution">
    <text evidence="1">The sequence shown here is derived from an EMBL/GenBank/DDBJ whole genome shotgun (WGS) entry which is preliminary data.</text>
</comment>
<evidence type="ECO:0000313" key="2">
    <source>
        <dbReference type="Proteomes" id="UP000538666"/>
    </source>
</evidence>